<dbReference type="Pfam" id="PF07715">
    <property type="entry name" value="Plug"/>
    <property type="match status" value="1"/>
</dbReference>
<evidence type="ECO:0000313" key="11">
    <source>
        <dbReference type="Proteomes" id="UP000651271"/>
    </source>
</evidence>
<evidence type="ECO:0000256" key="2">
    <source>
        <dbReference type="ARBA" id="ARBA00022448"/>
    </source>
</evidence>
<keyword evidence="2 7" id="KW-0813">Transport</keyword>
<keyword evidence="10" id="KW-0675">Receptor</keyword>
<keyword evidence="3 7" id="KW-1134">Transmembrane beta strand</keyword>
<name>A0ABR7YC46_9SPHI</name>
<keyword evidence="6 7" id="KW-0998">Cell outer membrane</keyword>
<dbReference type="Proteomes" id="UP000651271">
    <property type="component" value="Unassembled WGS sequence"/>
</dbReference>
<reference evidence="10 11" key="1">
    <citation type="submission" date="2020-08" db="EMBL/GenBank/DDBJ databases">
        <title>Sphingobacterium sp. DN04309 isolated from aquaculture water.</title>
        <authorList>
            <person name="Zhang M."/>
        </authorList>
    </citation>
    <scope>NUCLEOTIDE SEQUENCE [LARGE SCALE GENOMIC DNA]</scope>
    <source>
        <strain evidence="10 11">DN04309</strain>
    </source>
</reference>
<accession>A0ABR7YC46</accession>
<dbReference type="InterPro" id="IPR023996">
    <property type="entry name" value="TonB-dep_OMP_SusC/RagA"/>
</dbReference>
<keyword evidence="11" id="KW-1185">Reference proteome</keyword>
<comment type="subcellular location">
    <subcellularLocation>
        <location evidence="1 7">Cell outer membrane</location>
        <topology evidence="1 7">Multi-pass membrane protein</topology>
    </subcellularLocation>
</comment>
<gene>
    <name evidence="10" type="ORF">H8B04_04170</name>
</gene>
<dbReference type="InterPro" id="IPR011662">
    <property type="entry name" value="Secretin/TonB_short_N"/>
</dbReference>
<keyword evidence="5 7" id="KW-0472">Membrane</keyword>
<proteinExistence type="inferred from homology"/>
<evidence type="ECO:0000256" key="4">
    <source>
        <dbReference type="ARBA" id="ARBA00022692"/>
    </source>
</evidence>
<evidence type="ECO:0000256" key="1">
    <source>
        <dbReference type="ARBA" id="ARBA00004571"/>
    </source>
</evidence>
<dbReference type="Gene3D" id="2.40.170.20">
    <property type="entry name" value="TonB-dependent receptor, beta-barrel domain"/>
    <property type="match status" value="1"/>
</dbReference>
<organism evidence="10 11">
    <name type="scientific">Sphingobacterium litopenaei</name>
    <dbReference type="NCBI Taxonomy" id="2763500"/>
    <lineage>
        <taxon>Bacteria</taxon>
        <taxon>Pseudomonadati</taxon>
        <taxon>Bacteroidota</taxon>
        <taxon>Sphingobacteriia</taxon>
        <taxon>Sphingobacteriales</taxon>
        <taxon>Sphingobacteriaceae</taxon>
        <taxon>Sphingobacterium</taxon>
    </lineage>
</organism>
<evidence type="ECO:0000259" key="9">
    <source>
        <dbReference type="SMART" id="SM00965"/>
    </source>
</evidence>
<dbReference type="SUPFAM" id="SSF49464">
    <property type="entry name" value="Carboxypeptidase regulatory domain-like"/>
    <property type="match status" value="1"/>
</dbReference>
<dbReference type="InterPro" id="IPR018247">
    <property type="entry name" value="EF_Hand_1_Ca_BS"/>
</dbReference>
<dbReference type="Gene3D" id="2.60.40.1120">
    <property type="entry name" value="Carboxypeptidase-like, regulatory domain"/>
    <property type="match status" value="1"/>
</dbReference>
<dbReference type="SMART" id="SM00965">
    <property type="entry name" value="STN"/>
    <property type="match status" value="1"/>
</dbReference>
<comment type="similarity">
    <text evidence="7">Belongs to the TonB-dependent receptor family.</text>
</comment>
<evidence type="ECO:0000256" key="6">
    <source>
        <dbReference type="ARBA" id="ARBA00023237"/>
    </source>
</evidence>
<evidence type="ECO:0000256" key="5">
    <source>
        <dbReference type="ARBA" id="ARBA00023136"/>
    </source>
</evidence>
<dbReference type="Pfam" id="PF07660">
    <property type="entry name" value="STN"/>
    <property type="match status" value="1"/>
</dbReference>
<dbReference type="NCBIfam" id="TIGR04057">
    <property type="entry name" value="SusC_RagA_signa"/>
    <property type="match status" value="1"/>
</dbReference>
<dbReference type="NCBIfam" id="TIGR04056">
    <property type="entry name" value="OMP_RagA_SusC"/>
    <property type="match status" value="1"/>
</dbReference>
<evidence type="ECO:0000256" key="7">
    <source>
        <dbReference type="PROSITE-ProRule" id="PRU01360"/>
    </source>
</evidence>
<dbReference type="PROSITE" id="PS00018">
    <property type="entry name" value="EF_HAND_1"/>
    <property type="match status" value="1"/>
</dbReference>
<dbReference type="InterPro" id="IPR012910">
    <property type="entry name" value="Plug_dom"/>
</dbReference>
<protein>
    <submittedName>
        <fullName evidence="10">TonB-dependent receptor</fullName>
    </submittedName>
</protein>
<keyword evidence="8" id="KW-0175">Coiled coil</keyword>
<dbReference type="Pfam" id="PF13715">
    <property type="entry name" value="CarbopepD_reg_2"/>
    <property type="match status" value="1"/>
</dbReference>
<dbReference type="Gene3D" id="2.170.130.10">
    <property type="entry name" value="TonB-dependent receptor, plug domain"/>
    <property type="match status" value="1"/>
</dbReference>
<dbReference type="InterPro" id="IPR036942">
    <property type="entry name" value="Beta-barrel_TonB_sf"/>
</dbReference>
<dbReference type="EMBL" id="JACOIJ010000005">
    <property type="protein sequence ID" value="MBD1428773.1"/>
    <property type="molecule type" value="Genomic_DNA"/>
</dbReference>
<comment type="caution">
    <text evidence="10">The sequence shown here is derived from an EMBL/GenBank/DDBJ whole genome shotgun (WGS) entry which is preliminary data.</text>
</comment>
<feature type="domain" description="Secretin/TonB short N-terminal" evidence="9">
    <location>
        <begin position="67"/>
        <end position="118"/>
    </location>
</feature>
<keyword evidence="4 7" id="KW-0812">Transmembrane</keyword>
<sequence length="1146" mass="124920">MKFNCLVPNRATYLSYKSLLIMKLTIALILVCFFQSIANTNAQRITLTEENASLENILNKIRKQCKYDFVFHSSDIKQASPVTISVKEASLQDALNLALANQSLTYVIKDKAVVIKKAPQPELIDIKGTVLDENNAPMSGVNVKVKAGKEATSTDANGGFVLKNIKRNAVIQLSFLGYESFEVAATGNLDVVRLKRMNSDLDEVVVVGYGTMRRSDLTGSISSIKPDEKDASKSLSVDNLIQGKVAGVNVSGGVATPGAAPNIVIRGANSLRGDNQPLYVIDNIPQGSVGSFAGSALGSGDFDIQQNPLTNLSPSDIEDIQILKDASATAIYGSRGANGVILITTKRGKAGAPKINLMSNYTVAEATRLRPMLNLEEYAAYRNEKNGGTPVFYKEGDEMRYVFGGEIYDPNIDSTYRVVRGRNWQNEIYGNPLSQSYNLSVNGGDKVKYYIAGDYKDIKGVVKETGLKQGGLRLNLGGNLSQKLIFNTSISANLKTNNMMAGGNTKGGATGSITRSAIDSAPFEMPPDDPTLAQNDELRTTALAWLTDYADLADEKSIRASADLTWNFAKGFSYVMRTGGNILMQDRTKWYDEGIWLGLNNNGYLGNSNLNSNNYTFENLVNYNEDLGKIGKISATTGVTYDDYNWLNRNILASNFDFKGLGTKGLHMATNQTISSPSQSDYQLLSYLGRVNLSFLESKYLVTLTARADGSSKFIPENRWSLFPSAAVAWRINQEEFLNSATWVKDLKLRLGYGKTGSQSINPYNTIYNYTQSREYTDGNGALNKAITVSNLSNSDLIWETTSAYNAGLDFNLFNGLLGGTVEYYYKETSDLLINKNLAPSAGFSAITVNQGALSNRGFEVALNSDLIKNDNLLWQISGNIGTNARKVLSLGSPIMDLGTVKGAGYLGNSIGDHFGVANLFLVGEAPGLFYGFKTDGIIQTGAANLPTTTMFNMLPGEINVVDTNGDGVISALDMTIIGDPNPDFNYGFQTSLNYKKFQFSTSFYGVQGGDILNGNIRYEQTPAANTPNLTSDAYSNAWRVDAPNNLYPSLTSSVKNYIYDRFVEDGSFLRCSDITLGYTFDSASLGNKIGSINIFGSVKNAFVITNYSGYDPEMRTFSFDGLRPGIDLNSFSNPRQFVFGFNVKF</sequence>
<dbReference type="PROSITE" id="PS52016">
    <property type="entry name" value="TONB_DEPENDENT_REC_3"/>
    <property type="match status" value="1"/>
</dbReference>
<evidence type="ECO:0000313" key="10">
    <source>
        <dbReference type="EMBL" id="MBD1428773.1"/>
    </source>
</evidence>
<dbReference type="InterPro" id="IPR008969">
    <property type="entry name" value="CarboxyPept-like_regulatory"/>
</dbReference>
<feature type="coiled-coil region" evidence="8">
    <location>
        <begin position="37"/>
        <end position="64"/>
    </location>
</feature>
<evidence type="ECO:0000256" key="8">
    <source>
        <dbReference type="SAM" id="Coils"/>
    </source>
</evidence>
<dbReference type="InterPro" id="IPR039426">
    <property type="entry name" value="TonB-dep_rcpt-like"/>
</dbReference>
<dbReference type="SUPFAM" id="SSF56935">
    <property type="entry name" value="Porins"/>
    <property type="match status" value="1"/>
</dbReference>
<dbReference type="InterPro" id="IPR037066">
    <property type="entry name" value="Plug_dom_sf"/>
</dbReference>
<evidence type="ECO:0000256" key="3">
    <source>
        <dbReference type="ARBA" id="ARBA00022452"/>
    </source>
</evidence>
<dbReference type="InterPro" id="IPR023997">
    <property type="entry name" value="TonB-dep_OMP_SusC/RagA_CS"/>
</dbReference>
<dbReference type="RefSeq" id="WP_190301542.1">
    <property type="nucleotide sequence ID" value="NZ_JACOIJ010000005.1"/>
</dbReference>